<name>A0A2U1QP48_ARTAN</name>
<dbReference type="OrthoDB" id="1937661at2759"/>
<dbReference type="AlphaFoldDB" id="A0A2U1QP48"/>
<evidence type="ECO:0000313" key="3">
    <source>
        <dbReference type="Proteomes" id="UP000245207"/>
    </source>
</evidence>
<evidence type="ECO:0000256" key="1">
    <source>
        <dbReference type="SAM" id="MobiDB-lite"/>
    </source>
</evidence>
<sequence length="234" mass="26100">MGCISSKSPTREQQPDNHVVIKHAPPNHHLLALVTPSKTKHTIIDDASELIAASKHDILTLPPNNNNNPTVDVIERCASFHTVEEYDELLQRIRSHTNDDSELLKVPVPDNSDSACKKDSSDDDTGNKTVNMEFQTVASLRQWLESSSNKGGGVYAANDYPNPRTGFAFYQDNTSNKNTATSLQVQNSALVETDKQHEDESIEELVAAFDKYMQQLQIDEDNFLRQINNTECAC</sequence>
<reference evidence="2 3" key="1">
    <citation type="journal article" date="2018" name="Mol. Plant">
        <title>The genome of Artemisia annua provides insight into the evolution of Asteraceae family and artemisinin biosynthesis.</title>
        <authorList>
            <person name="Shen Q."/>
            <person name="Zhang L."/>
            <person name="Liao Z."/>
            <person name="Wang S."/>
            <person name="Yan T."/>
            <person name="Shi P."/>
            <person name="Liu M."/>
            <person name="Fu X."/>
            <person name="Pan Q."/>
            <person name="Wang Y."/>
            <person name="Lv Z."/>
            <person name="Lu X."/>
            <person name="Zhang F."/>
            <person name="Jiang W."/>
            <person name="Ma Y."/>
            <person name="Chen M."/>
            <person name="Hao X."/>
            <person name="Li L."/>
            <person name="Tang Y."/>
            <person name="Lv G."/>
            <person name="Zhou Y."/>
            <person name="Sun X."/>
            <person name="Brodelius P.E."/>
            <person name="Rose J.K.C."/>
            <person name="Tang K."/>
        </authorList>
    </citation>
    <scope>NUCLEOTIDE SEQUENCE [LARGE SCALE GENOMIC DNA]</scope>
    <source>
        <strain evidence="3">cv. Huhao1</strain>
        <tissue evidence="2">Leaf</tissue>
    </source>
</reference>
<feature type="region of interest" description="Disordered" evidence="1">
    <location>
        <begin position="100"/>
        <end position="128"/>
    </location>
</feature>
<proteinExistence type="predicted"/>
<dbReference type="EMBL" id="PKPP01000006">
    <property type="protein sequence ID" value="PWA99786.1"/>
    <property type="molecule type" value="Genomic_DNA"/>
</dbReference>
<dbReference type="Proteomes" id="UP000245207">
    <property type="component" value="Unassembled WGS sequence"/>
</dbReference>
<evidence type="ECO:0000313" key="2">
    <source>
        <dbReference type="EMBL" id="PWA99786.1"/>
    </source>
</evidence>
<organism evidence="2 3">
    <name type="scientific">Artemisia annua</name>
    <name type="common">Sweet wormwood</name>
    <dbReference type="NCBI Taxonomy" id="35608"/>
    <lineage>
        <taxon>Eukaryota</taxon>
        <taxon>Viridiplantae</taxon>
        <taxon>Streptophyta</taxon>
        <taxon>Embryophyta</taxon>
        <taxon>Tracheophyta</taxon>
        <taxon>Spermatophyta</taxon>
        <taxon>Magnoliopsida</taxon>
        <taxon>eudicotyledons</taxon>
        <taxon>Gunneridae</taxon>
        <taxon>Pentapetalae</taxon>
        <taxon>asterids</taxon>
        <taxon>campanulids</taxon>
        <taxon>Asterales</taxon>
        <taxon>Asteraceae</taxon>
        <taxon>Asteroideae</taxon>
        <taxon>Anthemideae</taxon>
        <taxon>Artemisiinae</taxon>
        <taxon>Artemisia</taxon>
    </lineage>
</organism>
<protein>
    <submittedName>
        <fullName evidence="2">Uncharacterized protein</fullName>
    </submittedName>
</protein>
<comment type="caution">
    <text evidence="2">The sequence shown here is derived from an EMBL/GenBank/DDBJ whole genome shotgun (WGS) entry which is preliminary data.</text>
</comment>
<keyword evidence="3" id="KW-1185">Reference proteome</keyword>
<accession>A0A2U1QP48</accession>
<gene>
    <name evidence="2" type="ORF">CTI12_AA003410</name>
</gene>